<dbReference type="EMBL" id="CP003940">
    <property type="protein sequence ID" value="AFZ46259.1"/>
    <property type="molecule type" value="Genomic_DNA"/>
</dbReference>
<evidence type="ECO:0000313" key="2">
    <source>
        <dbReference type="Proteomes" id="UP000010483"/>
    </source>
</evidence>
<dbReference type="SUPFAM" id="SSF51569">
    <property type="entry name" value="Aldolase"/>
    <property type="match status" value="1"/>
</dbReference>
<dbReference type="STRING" id="292563.Cyast_0279"/>
<evidence type="ECO:0008006" key="3">
    <source>
        <dbReference type="Google" id="ProtNLM"/>
    </source>
</evidence>
<dbReference type="Pfam" id="PF04481">
    <property type="entry name" value="DUF561"/>
    <property type="match status" value="1"/>
</dbReference>
<reference evidence="2" key="1">
    <citation type="journal article" date="2013" name="Proc. Natl. Acad. Sci. U.S.A.">
        <title>Improving the coverage of the cyanobacterial phylum using diversity-driven genome sequencing.</title>
        <authorList>
            <person name="Shih P.M."/>
            <person name="Wu D."/>
            <person name="Latifi A."/>
            <person name="Axen S.D."/>
            <person name="Fewer D.P."/>
            <person name="Talla E."/>
            <person name="Calteau A."/>
            <person name="Cai F."/>
            <person name="Tandeau de Marsac N."/>
            <person name="Rippka R."/>
            <person name="Herdman M."/>
            <person name="Sivonen K."/>
            <person name="Coursin T."/>
            <person name="Laurent T."/>
            <person name="Goodwin L."/>
            <person name="Nolan M."/>
            <person name="Davenport K.W."/>
            <person name="Han C.S."/>
            <person name="Rubin E.M."/>
            <person name="Eisen J.A."/>
            <person name="Woyke T."/>
            <person name="Gugger M."/>
            <person name="Kerfeld C.A."/>
        </authorList>
    </citation>
    <scope>NUCLEOTIDE SEQUENCE [LARGE SCALE GENOMIC DNA]</scope>
    <source>
        <strain evidence="2">ATCC 29140 / PCC 7202</strain>
    </source>
</reference>
<protein>
    <recommendedName>
        <fullName evidence="3">DUF561 domain-containing protein</fullName>
    </recommendedName>
</protein>
<dbReference type="AlphaFoldDB" id="K9YHE7"/>
<keyword evidence="2" id="KW-1185">Reference proteome</keyword>
<dbReference type="InterPro" id="IPR007570">
    <property type="entry name" value="Uncharacterised_Ycf23"/>
</dbReference>
<dbReference type="PATRIC" id="fig|292563.3.peg.290"/>
<dbReference type="PANTHER" id="PTHR36895">
    <property type="match status" value="1"/>
</dbReference>
<dbReference type="BioCyc" id="CSTA292563:G1353-278-MONOMER"/>
<accession>K9YHE7</accession>
<dbReference type="HOGENOM" id="CLU_031010_0_0_3"/>
<dbReference type="KEGG" id="csn:Cyast_0279"/>
<organism evidence="1 2">
    <name type="scientific">Cyanobacterium stanieri (strain ATCC 29140 / PCC 7202)</name>
    <dbReference type="NCBI Taxonomy" id="292563"/>
    <lineage>
        <taxon>Bacteria</taxon>
        <taxon>Bacillati</taxon>
        <taxon>Cyanobacteriota</taxon>
        <taxon>Cyanophyceae</taxon>
        <taxon>Oscillatoriophycideae</taxon>
        <taxon>Chroococcales</taxon>
        <taxon>Geminocystaceae</taxon>
        <taxon>Cyanobacterium</taxon>
    </lineage>
</organism>
<dbReference type="PANTHER" id="PTHR36895:SF1">
    <property type="entry name" value="YCF23 PROTEIN"/>
    <property type="match status" value="1"/>
</dbReference>
<dbReference type="Proteomes" id="UP000010483">
    <property type="component" value="Chromosome"/>
</dbReference>
<evidence type="ECO:0000313" key="1">
    <source>
        <dbReference type="EMBL" id="AFZ46259.1"/>
    </source>
</evidence>
<name>K9YHE7_CYASC</name>
<dbReference type="eggNOG" id="COG0352">
    <property type="taxonomic scope" value="Bacteria"/>
</dbReference>
<dbReference type="Gene3D" id="3.20.20.70">
    <property type="entry name" value="Aldolase class I"/>
    <property type="match status" value="1"/>
</dbReference>
<proteinExistence type="predicted"/>
<sequence length="251" mass="25902">MVYVMSLKNLKNAIAQKNALKVISGLNNFDLANVMAVCKAAELGGATFVDIAADQEIIKAVKESINLPVCVSAVEPQVFVNAVEAGADLIEIGNFDSFYAQGINFSAEDVLSLTRETRSLLPNVLLSVTVPHTLPLDEQVELAQKLVTAGADIIQTEGGTSSNPNHSGILGLIEKASPTLAAAHAIARAVDVPVLCASGLSDVTVPMAIAAGASGVGVGSAINKLNDEVAMIAVVRSLTEALNNSSVKTVI</sequence>
<gene>
    <name evidence="1" type="ordered locus">Cyast_0279</name>
</gene>
<dbReference type="InterPro" id="IPR013785">
    <property type="entry name" value="Aldolase_TIM"/>
</dbReference>